<dbReference type="RefSeq" id="WP_178257358.1">
    <property type="nucleotide sequence ID" value="NZ_JACSPQ010000001.1"/>
</dbReference>
<comment type="caution">
    <text evidence="1">The sequence shown here is derived from an EMBL/GenBank/DDBJ whole genome shotgun (WGS) entry which is preliminary data.</text>
</comment>
<protein>
    <submittedName>
        <fullName evidence="1">Uncharacterized protein</fullName>
    </submittedName>
</protein>
<gene>
    <name evidence="1" type="ORF">H9626_04825</name>
</gene>
<evidence type="ECO:0000313" key="2">
    <source>
        <dbReference type="Proteomes" id="UP000616346"/>
    </source>
</evidence>
<evidence type="ECO:0000313" key="1">
    <source>
        <dbReference type="EMBL" id="MBD8001543.1"/>
    </source>
</evidence>
<proteinExistence type="predicted"/>
<reference evidence="1 2" key="1">
    <citation type="submission" date="2020-08" db="EMBL/GenBank/DDBJ databases">
        <title>A Genomic Blueprint of the Chicken Gut Microbiome.</title>
        <authorList>
            <person name="Gilroy R."/>
            <person name="Ravi A."/>
            <person name="Getino M."/>
            <person name="Pursley I."/>
            <person name="Horton D.L."/>
            <person name="Alikhan N.-F."/>
            <person name="Baker D."/>
            <person name="Gharbi K."/>
            <person name="Hall N."/>
            <person name="Watson M."/>
            <person name="Adriaenssens E.M."/>
            <person name="Foster-Nyarko E."/>
            <person name="Jarju S."/>
            <person name="Secka A."/>
            <person name="Antonio M."/>
            <person name="Oren A."/>
            <person name="Chaudhuri R."/>
            <person name="La Ragione R.M."/>
            <person name="Hildebrand F."/>
            <person name="Pallen M.J."/>
        </authorList>
    </citation>
    <scope>NUCLEOTIDE SEQUENCE [LARGE SCALE GENOMIC DNA]</scope>
    <source>
        <strain evidence="1 2">Sa1YUN3</strain>
    </source>
</reference>
<keyword evidence="2" id="KW-1185">Reference proteome</keyword>
<dbReference type="Proteomes" id="UP000616346">
    <property type="component" value="Unassembled WGS sequence"/>
</dbReference>
<accession>A0ABR8V9W9</accession>
<sequence>MTVEQKIKTIVDKMEGVTYIFDNWQAANVRLDKESLPAVLNVLPVSGVFNLGVTQLKDCPNCMLAFMDKTHFDFDGTENDRIIEGCKNLAKEFILSLNSSGLFKPVSGDIPYSVFYDKLDVNVTGIVIELKLEETRGIVMCPTKSVKEIVYGGNGKG</sequence>
<name>A0ABR8V9W9_9BACT</name>
<organism evidence="1 2">
    <name type="scientific">Phocaeicola faecium</name>
    <dbReference type="NCBI Taxonomy" id="2762213"/>
    <lineage>
        <taxon>Bacteria</taxon>
        <taxon>Pseudomonadati</taxon>
        <taxon>Bacteroidota</taxon>
        <taxon>Bacteroidia</taxon>
        <taxon>Bacteroidales</taxon>
        <taxon>Bacteroidaceae</taxon>
        <taxon>Phocaeicola</taxon>
    </lineage>
</organism>
<dbReference type="EMBL" id="JACSPQ010000001">
    <property type="protein sequence ID" value="MBD8001543.1"/>
    <property type="molecule type" value="Genomic_DNA"/>
</dbReference>